<dbReference type="Pfam" id="PF06080">
    <property type="entry name" value="DUF938"/>
    <property type="match status" value="1"/>
</dbReference>
<organism evidence="1 2">
    <name type="scientific">Thalassolituus pacificus</name>
    <dbReference type="NCBI Taxonomy" id="2975440"/>
    <lineage>
        <taxon>Bacteria</taxon>
        <taxon>Pseudomonadati</taxon>
        <taxon>Pseudomonadota</taxon>
        <taxon>Gammaproteobacteria</taxon>
        <taxon>Oceanospirillales</taxon>
        <taxon>Oceanospirillaceae</taxon>
        <taxon>Thalassolituus</taxon>
    </lineage>
</organism>
<gene>
    <name evidence="1" type="ORF">NYR02_17950</name>
</gene>
<keyword evidence="1" id="KW-0808">Transferase</keyword>
<evidence type="ECO:0000313" key="1">
    <source>
        <dbReference type="EMBL" id="MCT7360910.1"/>
    </source>
</evidence>
<sequence length="216" mass="24120">MVEVGKQPEVLQPKAANSAELPVSDACLRNQQPISDVLARELPEHSVVLEIGSGTGQHAAFITRRLPGIKWQPSELAGRIGDINAWRENSQNANFLPPLVLDVAQDLWPVKQVDAVFSANVVHFIGWPKVRAMMSGIGRVLKHTGLAFFYGPFNYGGQFTSEGNRLLDQWLRERDPDSGIKDFEQIVLAARKEKLRLMKDIAMPANNRLLVLQKYV</sequence>
<dbReference type="GO" id="GO:0032259">
    <property type="term" value="P:methylation"/>
    <property type="evidence" value="ECO:0007669"/>
    <property type="project" value="UniProtKB-KW"/>
</dbReference>
<dbReference type="GO" id="GO:0008168">
    <property type="term" value="F:methyltransferase activity"/>
    <property type="evidence" value="ECO:0007669"/>
    <property type="project" value="UniProtKB-KW"/>
</dbReference>
<dbReference type="PANTHER" id="PTHR20974">
    <property type="entry name" value="UPF0585 PROTEIN CG18661"/>
    <property type="match status" value="1"/>
</dbReference>
<dbReference type="InterPro" id="IPR029063">
    <property type="entry name" value="SAM-dependent_MTases_sf"/>
</dbReference>
<dbReference type="Gene3D" id="3.40.50.150">
    <property type="entry name" value="Vaccinia Virus protein VP39"/>
    <property type="match status" value="1"/>
</dbReference>
<name>A0A9X2WIW1_9GAMM</name>
<evidence type="ECO:0000313" key="2">
    <source>
        <dbReference type="Proteomes" id="UP001147830"/>
    </source>
</evidence>
<keyword evidence="2" id="KW-1185">Reference proteome</keyword>
<dbReference type="RefSeq" id="WP_260977744.1">
    <property type="nucleotide sequence ID" value="NZ_JAOANI010000029.1"/>
</dbReference>
<dbReference type="AlphaFoldDB" id="A0A9X2WIW1"/>
<accession>A0A9X2WIW1</accession>
<dbReference type="EMBL" id="JAOANI010000029">
    <property type="protein sequence ID" value="MCT7360910.1"/>
    <property type="molecule type" value="Genomic_DNA"/>
</dbReference>
<reference evidence="1" key="1">
    <citation type="journal article" date="2022" name="Front. Microbiol.">
        <title>Genome-based taxonomic rearrangement of Oceanobacter-related bacteria including the description of Thalassolituus hydrocarbonoclasticus sp. nov. and Thalassolituus pacificus sp. nov. and emended description of the genus Thalassolituus.</title>
        <authorList>
            <person name="Dong C."/>
            <person name="Wei L."/>
            <person name="Wang J."/>
            <person name="Lai Q."/>
            <person name="Huang Z."/>
            <person name="Shao Z."/>
        </authorList>
    </citation>
    <scope>NUCLEOTIDE SEQUENCE</scope>
    <source>
        <strain evidence="1">59MF3M-4</strain>
    </source>
</reference>
<reference evidence="1" key="2">
    <citation type="submission" date="2022-08" db="EMBL/GenBank/DDBJ databases">
        <authorList>
            <person name="Dong C."/>
        </authorList>
    </citation>
    <scope>NUCLEOTIDE SEQUENCE</scope>
    <source>
        <strain evidence="1">59MF3M-4</strain>
    </source>
</reference>
<dbReference type="InterPro" id="IPR010342">
    <property type="entry name" value="DUF938"/>
</dbReference>
<dbReference type="Proteomes" id="UP001147830">
    <property type="component" value="Unassembled WGS sequence"/>
</dbReference>
<protein>
    <submittedName>
        <fullName evidence="1">Class I SAM-dependent methyltransferase</fullName>
    </submittedName>
</protein>
<keyword evidence="1" id="KW-0489">Methyltransferase</keyword>
<dbReference type="PANTHER" id="PTHR20974:SF0">
    <property type="entry name" value="UPF0585 PROTEIN CG18661"/>
    <property type="match status" value="1"/>
</dbReference>
<dbReference type="SUPFAM" id="SSF53335">
    <property type="entry name" value="S-adenosyl-L-methionine-dependent methyltransferases"/>
    <property type="match status" value="1"/>
</dbReference>
<comment type="caution">
    <text evidence="1">The sequence shown here is derived from an EMBL/GenBank/DDBJ whole genome shotgun (WGS) entry which is preliminary data.</text>
</comment>
<proteinExistence type="predicted"/>